<dbReference type="InterPro" id="IPR002656">
    <property type="entry name" value="Acyl_transf_3_dom"/>
</dbReference>
<feature type="domain" description="Acyltransferase 3" evidence="2">
    <location>
        <begin position="8"/>
        <end position="357"/>
    </location>
</feature>
<sequence length="368" mass="39808">METMRLSAVDNLKVILVAWVIGGHALLGYAAVGGWPYDEVNEVTFHPGVETVLAALVGPSGLFFMGTFYFMAGIFTPGSIERKGRQRFVAERFVRLGAPWVVSALVVWPTFVWIAYNGAGRNVSWWQAFTDRQPFLDSGSLWFVGVLLIFSVAVALVPPVRERTITARTVVGMTVAVAGTTFLTRLVFPARSGQVGDLHLWWWPQCLGMFLLGMIGGRKLAERVPDEIYRMTRNVVIGTIAVLPVAAAMMGVLDLAAGAEPFLGGLRWQALTLALVEGVLVVAGSLWLIGLAQRRLAGQGRFTEWLARSAYVAFVVQGPILLSLATAMRPFDLPAELKAPVVGAGAIALSFAIGWFVTSRRGASARSS</sequence>
<dbReference type="InterPro" id="IPR050623">
    <property type="entry name" value="Glucan_succinyl_AcylTrfase"/>
</dbReference>
<name>A0A1G7ZAQ8_9PSEU</name>
<feature type="transmembrane region" description="Helical" evidence="1">
    <location>
        <begin position="139"/>
        <end position="157"/>
    </location>
</feature>
<feature type="transmembrane region" description="Helical" evidence="1">
    <location>
        <begin position="310"/>
        <end position="331"/>
    </location>
</feature>
<evidence type="ECO:0000256" key="1">
    <source>
        <dbReference type="SAM" id="Phobius"/>
    </source>
</evidence>
<protein>
    <submittedName>
        <fullName evidence="3">Acyltransferase family protein</fullName>
    </submittedName>
</protein>
<feature type="transmembrane region" description="Helical" evidence="1">
    <location>
        <begin position="200"/>
        <end position="221"/>
    </location>
</feature>
<dbReference type="Pfam" id="PF01757">
    <property type="entry name" value="Acyl_transf_3"/>
    <property type="match status" value="1"/>
</dbReference>
<keyword evidence="1" id="KW-0472">Membrane</keyword>
<dbReference type="Proteomes" id="UP000199623">
    <property type="component" value="Unassembled WGS sequence"/>
</dbReference>
<evidence type="ECO:0000259" key="2">
    <source>
        <dbReference type="Pfam" id="PF01757"/>
    </source>
</evidence>
<feature type="transmembrane region" description="Helical" evidence="1">
    <location>
        <begin position="52"/>
        <end position="75"/>
    </location>
</feature>
<organism evidence="3 4">
    <name type="scientific">Lentzea fradiae</name>
    <dbReference type="NCBI Taxonomy" id="200378"/>
    <lineage>
        <taxon>Bacteria</taxon>
        <taxon>Bacillati</taxon>
        <taxon>Actinomycetota</taxon>
        <taxon>Actinomycetes</taxon>
        <taxon>Pseudonocardiales</taxon>
        <taxon>Pseudonocardiaceae</taxon>
        <taxon>Lentzea</taxon>
    </lineage>
</organism>
<evidence type="ECO:0000313" key="4">
    <source>
        <dbReference type="Proteomes" id="UP000199623"/>
    </source>
</evidence>
<dbReference type="GO" id="GO:0016747">
    <property type="term" value="F:acyltransferase activity, transferring groups other than amino-acyl groups"/>
    <property type="evidence" value="ECO:0007669"/>
    <property type="project" value="InterPro"/>
</dbReference>
<feature type="transmembrane region" description="Helical" evidence="1">
    <location>
        <begin position="96"/>
        <end position="119"/>
    </location>
</feature>
<feature type="transmembrane region" description="Helical" evidence="1">
    <location>
        <begin position="12"/>
        <end position="32"/>
    </location>
</feature>
<feature type="transmembrane region" description="Helical" evidence="1">
    <location>
        <begin position="268"/>
        <end position="289"/>
    </location>
</feature>
<keyword evidence="1" id="KW-1133">Transmembrane helix</keyword>
<feature type="transmembrane region" description="Helical" evidence="1">
    <location>
        <begin position="169"/>
        <end position="188"/>
    </location>
</feature>
<proteinExistence type="predicted"/>
<keyword evidence="3" id="KW-0808">Transferase</keyword>
<dbReference type="OrthoDB" id="7375713at2"/>
<keyword evidence="3" id="KW-0012">Acyltransferase</keyword>
<gene>
    <name evidence="3" type="ORF">SAMN05216553_11581</name>
</gene>
<dbReference type="AlphaFoldDB" id="A0A1G7ZAQ8"/>
<dbReference type="EMBL" id="FNCC01000015">
    <property type="protein sequence ID" value="SDH05813.1"/>
    <property type="molecule type" value="Genomic_DNA"/>
</dbReference>
<dbReference type="PANTHER" id="PTHR36927">
    <property type="entry name" value="BLR4337 PROTEIN"/>
    <property type="match status" value="1"/>
</dbReference>
<keyword evidence="4" id="KW-1185">Reference proteome</keyword>
<dbReference type="STRING" id="200378.SAMN05216553_11581"/>
<keyword evidence="1" id="KW-0812">Transmembrane</keyword>
<accession>A0A1G7ZAQ8</accession>
<feature type="transmembrane region" description="Helical" evidence="1">
    <location>
        <begin position="233"/>
        <end position="256"/>
    </location>
</feature>
<dbReference type="PANTHER" id="PTHR36927:SF4">
    <property type="entry name" value="BLR5718 PROTEIN"/>
    <property type="match status" value="1"/>
</dbReference>
<feature type="transmembrane region" description="Helical" evidence="1">
    <location>
        <begin position="337"/>
        <end position="358"/>
    </location>
</feature>
<reference evidence="4" key="1">
    <citation type="submission" date="2016-10" db="EMBL/GenBank/DDBJ databases">
        <authorList>
            <person name="Varghese N."/>
            <person name="Submissions S."/>
        </authorList>
    </citation>
    <scope>NUCLEOTIDE SEQUENCE [LARGE SCALE GENOMIC DNA]</scope>
    <source>
        <strain evidence="4">CGMCC 4.3506</strain>
    </source>
</reference>
<evidence type="ECO:0000313" key="3">
    <source>
        <dbReference type="EMBL" id="SDH05813.1"/>
    </source>
</evidence>